<protein>
    <submittedName>
        <fullName evidence="1">Uncharacterized protein</fullName>
    </submittedName>
</protein>
<proteinExistence type="predicted"/>
<accession>A0ACC3APM8</accession>
<gene>
    <name evidence="1" type="ORF">N8T08_000659</name>
</gene>
<reference evidence="1 2" key="1">
    <citation type="journal article" date="2023" name="ACS Omega">
        <title>Identification of the Neoaspergillic Acid Biosynthesis Gene Cluster by Establishing an In Vitro CRISPR-Ribonucleoprotein Genetic System in Aspergillus melleus.</title>
        <authorList>
            <person name="Yuan B."/>
            <person name="Grau M.F."/>
            <person name="Murata R.M."/>
            <person name="Torok T."/>
            <person name="Venkateswaran K."/>
            <person name="Stajich J.E."/>
            <person name="Wang C.C.C."/>
        </authorList>
    </citation>
    <scope>NUCLEOTIDE SEQUENCE [LARGE SCALE GENOMIC DNA]</scope>
    <source>
        <strain evidence="1 2">IMV 1140</strain>
    </source>
</reference>
<evidence type="ECO:0000313" key="1">
    <source>
        <dbReference type="EMBL" id="KAK1139586.1"/>
    </source>
</evidence>
<dbReference type="Proteomes" id="UP001177260">
    <property type="component" value="Unassembled WGS sequence"/>
</dbReference>
<keyword evidence="2" id="KW-1185">Reference proteome</keyword>
<comment type="caution">
    <text evidence="1">The sequence shown here is derived from an EMBL/GenBank/DDBJ whole genome shotgun (WGS) entry which is preliminary data.</text>
</comment>
<dbReference type="EMBL" id="JAOPJF010000104">
    <property type="protein sequence ID" value="KAK1139586.1"/>
    <property type="molecule type" value="Genomic_DNA"/>
</dbReference>
<sequence>MSSPDNAFQDLARIFATRNSRILEIEILPPALGPLLQDDCSIGISKKYLVQAFVTARRIFFQDTICKLDQGSSTASRDGDADAIATIPERKFDDLSICSEIILLFDCEHLTACNWRKKRLASLVQQQELDPDNNGARETLFQALDAEMSLLTSFLCSPLHRHTKSPTLWQHRLWVLDRMTHLRSKDWLDGNPQRPDLVKPQPLRDTTLQRILETELAIVLRAGELHPKNYYAFSHMRQLHGMLSGYMENSSSSLRLLAEPIAKPMLNWCQTHPTDISGWMFTLYILEAVEDRDAQESAVSQVFRFAVDIGWEGESLWMFVDLAVKSFDLTEPTRSDQMERGHGTPGPKNPWKAWLTVAQDHRASQSSQS</sequence>
<organism evidence="1 2">
    <name type="scientific">Aspergillus melleus</name>
    <dbReference type="NCBI Taxonomy" id="138277"/>
    <lineage>
        <taxon>Eukaryota</taxon>
        <taxon>Fungi</taxon>
        <taxon>Dikarya</taxon>
        <taxon>Ascomycota</taxon>
        <taxon>Pezizomycotina</taxon>
        <taxon>Eurotiomycetes</taxon>
        <taxon>Eurotiomycetidae</taxon>
        <taxon>Eurotiales</taxon>
        <taxon>Aspergillaceae</taxon>
        <taxon>Aspergillus</taxon>
        <taxon>Aspergillus subgen. Circumdati</taxon>
    </lineage>
</organism>
<name>A0ACC3APM8_9EURO</name>
<evidence type="ECO:0000313" key="2">
    <source>
        <dbReference type="Proteomes" id="UP001177260"/>
    </source>
</evidence>